<sequence length="105" mass="11788">MNRQGFTGPAEVDVYAEATLSYENRQRDPAYRAIRGPEQAMIDFGGCSAHGCAAYTAYQPVPPPEVVRIPRTPFRRREHQIVRPLAGDQTTHQLGHASWLMPVVR</sequence>
<evidence type="ECO:0000313" key="2">
    <source>
        <dbReference type="Proteomes" id="UP000598174"/>
    </source>
</evidence>
<comment type="caution">
    <text evidence="1">The sequence shown here is derived from an EMBL/GenBank/DDBJ whole genome shotgun (WGS) entry which is preliminary data.</text>
</comment>
<evidence type="ECO:0000313" key="1">
    <source>
        <dbReference type="EMBL" id="GIE13579.1"/>
    </source>
</evidence>
<dbReference type="AlphaFoldDB" id="A0A919MG82"/>
<gene>
    <name evidence="1" type="ORF">Afe05nite_54190</name>
</gene>
<accession>A0A919MG82</accession>
<organism evidence="1 2">
    <name type="scientific">Paractinoplanes ferrugineus</name>
    <dbReference type="NCBI Taxonomy" id="113564"/>
    <lineage>
        <taxon>Bacteria</taxon>
        <taxon>Bacillati</taxon>
        <taxon>Actinomycetota</taxon>
        <taxon>Actinomycetes</taxon>
        <taxon>Micromonosporales</taxon>
        <taxon>Micromonosporaceae</taxon>
        <taxon>Paractinoplanes</taxon>
    </lineage>
</organism>
<proteinExistence type="predicted"/>
<dbReference type="Proteomes" id="UP000598174">
    <property type="component" value="Unassembled WGS sequence"/>
</dbReference>
<keyword evidence="2" id="KW-1185">Reference proteome</keyword>
<name>A0A919MG82_9ACTN</name>
<reference evidence="1" key="1">
    <citation type="submission" date="2021-01" db="EMBL/GenBank/DDBJ databases">
        <title>Whole genome shotgun sequence of Actinoplanes ferrugineus NBRC 15555.</title>
        <authorList>
            <person name="Komaki H."/>
            <person name="Tamura T."/>
        </authorList>
    </citation>
    <scope>NUCLEOTIDE SEQUENCE</scope>
    <source>
        <strain evidence="1">NBRC 15555</strain>
    </source>
</reference>
<protein>
    <submittedName>
        <fullName evidence="1">Uncharacterized protein</fullName>
    </submittedName>
</protein>
<dbReference type="EMBL" id="BOMM01000049">
    <property type="protein sequence ID" value="GIE13579.1"/>
    <property type="molecule type" value="Genomic_DNA"/>
</dbReference>